<dbReference type="InterPro" id="IPR003170">
    <property type="entry name" value="MurB"/>
</dbReference>
<dbReference type="Proteomes" id="UP001157125">
    <property type="component" value="Unassembled WGS sequence"/>
</dbReference>
<evidence type="ECO:0000256" key="16">
    <source>
        <dbReference type="ARBA" id="ARBA00048914"/>
    </source>
</evidence>
<keyword evidence="13 17" id="KW-0560">Oxidoreductase</keyword>
<evidence type="ECO:0000256" key="12">
    <source>
        <dbReference type="ARBA" id="ARBA00022984"/>
    </source>
</evidence>
<evidence type="ECO:0000256" key="1">
    <source>
        <dbReference type="ARBA" id="ARBA00001974"/>
    </source>
</evidence>
<comment type="similarity">
    <text evidence="5 17">Belongs to the MurB family.</text>
</comment>
<evidence type="ECO:0000256" key="7">
    <source>
        <dbReference type="ARBA" id="ARBA00022618"/>
    </source>
</evidence>
<feature type="active site" description="Proton donor" evidence="17">
    <location>
        <position position="252"/>
    </location>
</feature>
<evidence type="ECO:0000256" key="11">
    <source>
        <dbReference type="ARBA" id="ARBA00022960"/>
    </source>
</evidence>
<dbReference type="InterPro" id="IPR006094">
    <property type="entry name" value="Oxid_FAD_bind_N"/>
</dbReference>
<accession>A0ABQ6IEL6</accession>
<evidence type="ECO:0000259" key="18">
    <source>
        <dbReference type="PROSITE" id="PS51387"/>
    </source>
</evidence>
<keyword evidence="7 17" id="KW-0132">Cell division</keyword>
<dbReference type="PANTHER" id="PTHR21071:SF4">
    <property type="entry name" value="UDP-N-ACETYLENOLPYRUVOYLGLUCOSAMINE REDUCTASE"/>
    <property type="match status" value="1"/>
</dbReference>
<protein>
    <recommendedName>
        <fullName evidence="17">UDP-N-acetylenolpyruvoylglucosamine reductase</fullName>
        <ecNumber evidence="17">1.3.1.98</ecNumber>
    </recommendedName>
    <alternativeName>
        <fullName evidence="17">UDP-N-acetylmuramate dehydrogenase</fullName>
    </alternativeName>
</protein>
<dbReference type="InterPro" id="IPR016169">
    <property type="entry name" value="FAD-bd_PCMH_sub2"/>
</dbReference>
<comment type="caution">
    <text evidence="19">The sequence shown here is derived from an EMBL/GenBank/DDBJ whole genome shotgun (WGS) entry which is preliminary data.</text>
</comment>
<dbReference type="Pfam" id="PF02873">
    <property type="entry name" value="MurB_C"/>
    <property type="match status" value="1"/>
</dbReference>
<dbReference type="HAMAP" id="MF_00037">
    <property type="entry name" value="MurB"/>
    <property type="match status" value="1"/>
</dbReference>
<dbReference type="SUPFAM" id="SSF56176">
    <property type="entry name" value="FAD-binding/transporter-associated domain-like"/>
    <property type="match status" value="1"/>
</dbReference>
<comment type="subcellular location">
    <subcellularLocation>
        <location evidence="3 17">Cytoplasm</location>
    </subcellularLocation>
</comment>
<feature type="active site" evidence="17">
    <location>
        <position position="161"/>
    </location>
</feature>
<evidence type="ECO:0000256" key="3">
    <source>
        <dbReference type="ARBA" id="ARBA00004496"/>
    </source>
</evidence>
<dbReference type="InterPro" id="IPR016166">
    <property type="entry name" value="FAD-bd_PCMH"/>
</dbReference>
<evidence type="ECO:0000256" key="5">
    <source>
        <dbReference type="ARBA" id="ARBA00010485"/>
    </source>
</evidence>
<dbReference type="RefSeq" id="WP_284328414.1">
    <property type="nucleotide sequence ID" value="NZ_BSUN01000001.1"/>
</dbReference>
<evidence type="ECO:0000256" key="2">
    <source>
        <dbReference type="ARBA" id="ARBA00003921"/>
    </source>
</evidence>
<dbReference type="InterPro" id="IPR036635">
    <property type="entry name" value="MurB_C_sf"/>
</dbReference>
<keyword evidence="11 17" id="KW-0133">Cell shape</keyword>
<dbReference type="Gene3D" id="3.30.465.10">
    <property type="match status" value="1"/>
</dbReference>
<keyword evidence="9 17" id="KW-0274">FAD</keyword>
<sequence>MTTLADLTTLRVGGPARNVVEARSERDLIDAVREADATGTPLLMLGGGSNLLVGDQGFDGVVVRDARSEISLQNDGACGGVSITATAGTPWDHLVETAVAEDWMGLEALSGIPGSTGATPVQNVGAYGQEVGDTIALVRTWDRTEERVRSFPLVALQFGYRDSLLKRSMRGEAPDGGVWHPTPRYIVLDVTFHTRMATLSAPIRYAQLAAALDVAEGERAPLTEVREAVLALRRSKGMVLDSGDHDTWSAGSFFTNPLLDEASAAALPQDAPRYAAAGGKVKTSAAWLIEHAGFSRGFAVAADARASLSTKHTLALTNRGGATAADVVALARAVQAGVAERFGIALVPEPVTVGVTLEVSGSHGRSVPRV</sequence>
<feature type="active site" evidence="17">
    <location>
        <position position="349"/>
    </location>
</feature>
<evidence type="ECO:0000256" key="15">
    <source>
        <dbReference type="ARBA" id="ARBA00023316"/>
    </source>
</evidence>
<dbReference type="Gene3D" id="3.90.78.10">
    <property type="entry name" value="UDP-N-acetylenolpyruvoylglucosamine reductase, C-terminal domain"/>
    <property type="match status" value="1"/>
</dbReference>
<dbReference type="InterPro" id="IPR011601">
    <property type="entry name" value="MurB_C"/>
</dbReference>
<dbReference type="InterPro" id="IPR016167">
    <property type="entry name" value="FAD-bd_PCMH_sub1"/>
</dbReference>
<dbReference type="PANTHER" id="PTHR21071">
    <property type="entry name" value="UDP-N-ACETYLENOLPYRUVOYLGLUCOSAMINE REDUCTASE"/>
    <property type="match status" value="1"/>
</dbReference>
<keyword evidence="10 17" id="KW-0521">NADP</keyword>
<gene>
    <name evidence="17 19" type="primary">murB</name>
    <name evidence="19" type="ORF">GCM10025876_23500</name>
</gene>
<evidence type="ECO:0000256" key="9">
    <source>
        <dbReference type="ARBA" id="ARBA00022827"/>
    </source>
</evidence>
<organism evidence="19 20">
    <name type="scientific">Demequina litorisediminis</name>
    <dbReference type="NCBI Taxonomy" id="1849022"/>
    <lineage>
        <taxon>Bacteria</taxon>
        <taxon>Bacillati</taxon>
        <taxon>Actinomycetota</taxon>
        <taxon>Actinomycetes</taxon>
        <taxon>Micrococcales</taxon>
        <taxon>Demequinaceae</taxon>
        <taxon>Demequina</taxon>
    </lineage>
</organism>
<name>A0ABQ6IEL6_9MICO</name>
<evidence type="ECO:0000313" key="19">
    <source>
        <dbReference type="EMBL" id="GMA36146.1"/>
    </source>
</evidence>
<evidence type="ECO:0000256" key="10">
    <source>
        <dbReference type="ARBA" id="ARBA00022857"/>
    </source>
</evidence>
<dbReference type="InterPro" id="IPR036318">
    <property type="entry name" value="FAD-bd_PCMH-like_sf"/>
</dbReference>
<evidence type="ECO:0000256" key="13">
    <source>
        <dbReference type="ARBA" id="ARBA00023002"/>
    </source>
</evidence>
<evidence type="ECO:0000256" key="17">
    <source>
        <dbReference type="HAMAP-Rule" id="MF_00037"/>
    </source>
</evidence>
<evidence type="ECO:0000313" key="20">
    <source>
        <dbReference type="Proteomes" id="UP001157125"/>
    </source>
</evidence>
<feature type="domain" description="FAD-binding PCMH-type" evidence="18">
    <location>
        <begin position="12"/>
        <end position="235"/>
    </location>
</feature>
<dbReference type="NCBIfam" id="TIGR00179">
    <property type="entry name" value="murB"/>
    <property type="match status" value="1"/>
</dbReference>
<dbReference type="Pfam" id="PF01565">
    <property type="entry name" value="FAD_binding_4"/>
    <property type="match status" value="1"/>
</dbReference>
<keyword evidence="6 17" id="KW-0963">Cytoplasm</keyword>
<dbReference type="EC" id="1.3.1.98" evidence="17"/>
<evidence type="ECO:0000256" key="4">
    <source>
        <dbReference type="ARBA" id="ARBA00004752"/>
    </source>
</evidence>
<dbReference type="SUPFAM" id="SSF56194">
    <property type="entry name" value="Uridine diphospho-N-Acetylenolpyruvylglucosamine reductase, MurB, C-terminal domain"/>
    <property type="match status" value="1"/>
</dbReference>
<dbReference type="PROSITE" id="PS51387">
    <property type="entry name" value="FAD_PCMH"/>
    <property type="match status" value="1"/>
</dbReference>
<proteinExistence type="inferred from homology"/>
<dbReference type="EMBL" id="BSUN01000001">
    <property type="protein sequence ID" value="GMA36146.1"/>
    <property type="molecule type" value="Genomic_DNA"/>
</dbReference>
<evidence type="ECO:0000256" key="6">
    <source>
        <dbReference type="ARBA" id="ARBA00022490"/>
    </source>
</evidence>
<dbReference type="Gene3D" id="3.30.43.10">
    <property type="entry name" value="Uridine Diphospho-n-acetylenolpyruvylglucosamine Reductase, domain 2"/>
    <property type="match status" value="1"/>
</dbReference>
<comment type="cofactor">
    <cofactor evidence="1 17">
        <name>FAD</name>
        <dbReference type="ChEBI" id="CHEBI:57692"/>
    </cofactor>
</comment>
<keyword evidence="12 17" id="KW-0573">Peptidoglycan synthesis</keyword>
<comment type="catalytic activity">
    <reaction evidence="16 17">
        <text>UDP-N-acetyl-alpha-D-muramate + NADP(+) = UDP-N-acetyl-3-O-(1-carboxyvinyl)-alpha-D-glucosamine + NADPH + H(+)</text>
        <dbReference type="Rhea" id="RHEA:12248"/>
        <dbReference type="ChEBI" id="CHEBI:15378"/>
        <dbReference type="ChEBI" id="CHEBI:57783"/>
        <dbReference type="ChEBI" id="CHEBI:58349"/>
        <dbReference type="ChEBI" id="CHEBI:68483"/>
        <dbReference type="ChEBI" id="CHEBI:70757"/>
        <dbReference type="EC" id="1.3.1.98"/>
    </reaction>
</comment>
<dbReference type="NCBIfam" id="NF010478">
    <property type="entry name" value="PRK13903.1"/>
    <property type="match status" value="1"/>
</dbReference>
<evidence type="ECO:0000256" key="14">
    <source>
        <dbReference type="ARBA" id="ARBA00023306"/>
    </source>
</evidence>
<reference evidence="20" key="1">
    <citation type="journal article" date="2019" name="Int. J. Syst. Evol. Microbiol.">
        <title>The Global Catalogue of Microorganisms (GCM) 10K type strain sequencing project: providing services to taxonomists for standard genome sequencing and annotation.</title>
        <authorList>
            <consortium name="The Broad Institute Genomics Platform"/>
            <consortium name="The Broad Institute Genome Sequencing Center for Infectious Disease"/>
            <person name="Wu L."/>
            <person name="Ma J."/>
        </authorList>
    </citation>
    <scope>NUCLEOTIDE SEQUENCE [LARGE SCALE GENOMIC DNA]</scope>
    <source>
        <strain evidence="20">NBRC 112299</strain>
    </source>
</reference>
<keyword evidence="8 17" id="KW-0285">Flavoprotein</keyword>
<comment type="pathway">
    <text evidence="4 17">Cell wall biogenesis; peptidoglycan biosynthesis.</text>
</comment>
<keyword evidence="20" id="KW-1185">Reference proteome</keyword>
<evidence type="ECO:0000256" key="8">
    <source>
        <dbReference type="ARBA" id="ARBA00022630"/>
    </source>
</evidence>
<keyword evidence="14 17" id="KW-0131">Cell cycle</keyword>
<comment type="function">
    <text evidence="2 17">Cell wall formation.</text>
</comment>
<keyword evidence="15 17" id="KW-0961">Cell wall biogenesis/degradation</keyword>